<keyword evidence="1" id="KW-1133">Transmembrane helix</keyword>
<dbReference type="SMART" id="SM00052">
    <property type="entry name" value="EAL"/>
    <property type="match status" value="1"/>
</dbReference>
<organism evidence="5 6">
    <name type="scientific">Methylophaga thalassica</name>
    <dbReference type="NCBI Taxonomy" id="40223"/>
    <lineage>
        <taxon>Bacteria</taxon>
        <taxon>Pseudomonadati</taxon>
        <taxon>Pseudomonadota</taxon>
        <taxon>Gammaproteobacteria</taxon>
        <taxon>Thiotrichales</taxon>
        <taxon>Piscirickettsiaceae</taxon>
        <taxon>Methylophaga</taxon>
    </lineage>
</organism>
<dbReference type="Gene3D" id="6.10.340.10">
    <property type="match status" value="1"/>
</dbReference>
<evidence type="ECO:0000313" key="6">
    <source>
        <dbReference type="Proteomes" id="UP001161423"/>
    </source>
</evidence>
<accession>A0ABQ5TSA7</accession>
<dbReference type="Pfam" id="PF00563">
    <property type="entry name" value="EAL"/>
    <property type="match status" value="1"/>
</dbReference>
<dbReference type="InterPro" id="IPR050706">
    <property type="entry name" value="Cyclic-di-GMP_PDE-like"/>
</dbReference>
<feature type="domain" description="EAL" evidence="2">
    <location>
        <begin position="502"/>
        <end position="757"/>
    </location>
</feature>
<feature type="transmembrane region" description="Helical" evidence="1">
    <location>
        <begin position="257"/>
        <end position="275"/>
    </location>
</feature>
<evidence type="ECO:0000313" key="5">
    <source>
        <dbReference type="EMBL" id="GLP98650.1"/>
    </source>
</evidence>
<dbReference type="PANTHER" id="PTHR33121:SF71">
    <property type="entry name" value="OXYGEN SENSOR PROTEIN DOSP"/>
    <property type="match status" value="1"/>
</dbReference>
<dbReference type="SUPFAM" id="SSF158472">
    <property type="entry name" value="HAMP domain-like"/>
    <property type="match status" value="1"/>
</dbReference>
<dbReference type="SUPFAM" id="SSF55073">
    <property type="entry name" value="Nucleotide cyclase"/>
    <property type="match status" value="1"/>
</dbReference>
<dbReference type="Gene3D" id="3.30.70.270">
    <property type="match status" value="1"/>
</dbReference>
<dbReference type="CDD" id="cd01948">
    <property type="entry name" value="EAL"/>
    <property type="match status" value="1"/>
</dbReference>
<proteinExistence type="predicted"/>
<dbReference type="Gene3D" id="3.20.20.450">
    <property type="entry name" value="EAL domain"/>
    <property type="match status" value="1"/>
</dbReference>
<dbReference type="InterPro" id="IPR000160">
    <property type="entry name" value="GGDEF_dom"/>
</dbReference>
<keyword evidence="1" id="KW-0812">Transmembrane</keyword>
<evidence type="ECO:0000259" key="2">
    <source>
        <dbReference type="PROSITE" id="PS50883"/>
    </source>
</evidence>
<dbReference type="SUPFAM" id="SSF141868">
    <property type="entry name" value="EAL domain-like"/>
    <property type="match status" value="1"/>
</dbReference>
<dbReference type="InterPro" id="IPR029787">
    <property type="entry name" value="Nucleotide_cyclase"/>
</dbReference>
<dbReference type="InterPro" id="IPR001633">
    <property type="entry name" value="EAL_dom"/>
</dbReference>
<dbReference type="PROSITE" id="PS50885">
    <property type="entry name" value="HAMP"/>
    <property type="match status" value="1"/>
</dbReference>
<dbReference type="PANTHER" id="PTHR33121">
    <property type="entry name" value="CYCLIC DI-GMP PHOSPHODIESTERASE PDEF"/>
    <property type="match status" value="1"/>
</dbReference>
<dbReference type="SMART" id="SM00304">
    <property type="entry name" value="HAMP"/>
    <property type="match status" value="1"/>
</dbReference>
<gene>
    <name evidence="5" type="ORF">GCM10007891_05040</name>
</gene>
<dbReference type="SMART" id="SM00267">
    <property type="entry name" value="GGDEF"/>
    <property type="match status" value="1"/>
</dbReference>
<feature type="domain" description="HAMP" evidence="3">
    <location>
        <begin position="276"/>
        <end position="329"/>
    </location>
</feature>
<protein>
    <submittedName>
        <fullName evidence="5">Phosphodiesterase</fullName>
    </submittedName>
</protein>
<reference evidence="5" key="1">
    <citation type="journal article" date="2014" name="Int. J. Syst. Evol. Microbiol.">
        <title>Complete genome of a new Firmicutes species belonging to the dominant human colonic microbiota ('Ruminococcus bicirculans') reveals two chromosomes and a selective capacity to utilize plant glucans.</title>
        <authorList>
            <consortium name="NISC Comparative Sequencing Program"/>
            <person name="Wegmann U."/>
            <person name="Louis P."/>
            <person name="Goesmann A."/>
            <person name="Henrissat B."/>
            <person name="Duncan S.H."/>
            <person name="Flint H.J."/>
        </authorList>
    </citation>
    <scope>NUCLEOTIDE SEQUENCE</scope>
    <source>
        <strain evidence="5">NBRC 102424</strain>
    </source>
</reference>
<evidence type="ECO:0000259" key="4">
    <source>
        <dbReference type="PROSITE" id="PS50887"/>
    </source>
</evidence>
<dbReference type="Pfam" id="PF00990">
    <property type="entry name" value="GGDEF"/>
    <property type="match status" value="1"/>
</dbReference>
<feature type="transmembrane region" description="Helical" evidence="1">
    <location>
        <begin position="224"/>
        <end position="245"/>
    </location>
</feature>
<dbReference type="EMBL" id="BSND01000003">
    <property type="protein sequence ID" value="GLP98650.1"/>
    <property type="molecule type" value="Genomic_DNA"/>
</dbReference>
<dbReference type="CDD" id="cd06225">
    <property type="entry name" value="HAMP"/>
    <property type="match status" value="1"/>
</dbReference>
<dbReference type="PROSITE" id="PS50887">
    <property type="entry name" value="GGDEF"/>
    <property type="match status" value="1"/>
</dbReference>
<reference evidence="5" key="2">
    <citation type="submission" date="2023-01" db="EMBL/GenBank/DDBJ databases">
        <title>Draft genome sequence of Methylophaga thalassica strain NBRC 102424.</title>
        <authorList>
            <person name="Sun Q."/>
            <person name="Mori K."/>
        </authorList>
    </citation>
    <scope>NUCLEOTIDE SEQUENCE</scope>
    <source>
        <strain evidence="5">NBRC 102424</strain>
    </source>
</reference>
<dbReference type="InterPro" id="IPR029150">
    <property type="entry name" value="dCache_3"/>
</dbReference>
<dbReference type="CDD" id="cd01949">
    <property type="entry name" value="GGDEF"/>
    <property type="match status" value="1"/>
</dbReference>
<keyword evidence="6" id="KW-1185">Reference proteome</keyword>
<dbReference type="InterPro" id="IPR043128">
    <property type="entry name" value="Rev_trsase/Diguanyl_cyclase"/>
</dbReference>
<dbReference type="PROSITE" id="PS50883">
    <property type="entry name" value="EAL"/>
    <property type="match status" value="1"/>
</dbReference>
<name>A0ABQ5TSA7_9GAMM</name>
<evidence type="ECO:0000259" key="3">
    <source>
        <dbReference type="PROSITE" id="PS50885"/>
    </source>
</evidence>
<dbReference type="Proteomes" id="UP001161423">
    <property type="component" value="Unassembled WGS sequence"/>
</dbReference>
<keyword evidence="1" id="KW-0472">Membrane</keyword>
<dbReference type="Pfam" id="PF00672">
    <property type="entry name" value="HAMP"/>
    <property type="match status" value="1"/>
</dbReference>
<dbReference type="InterPro" id="IPR035919">
    <property type="entry name" value="EAL_sf"/>
</dbReference>
<evidence type="ECO:0000256" key="1">
    <source>
        <dbReference type="SAM" id="Phobius"/>
    </source>
</evidence>
<dbReference type="NCBIfam" id="TIGR00254">
    <property type="entry name" value="GGDEF"/>
    <property type="match status" value="1"/>
</dbReference>
<dbReference type="InterPro" id="IPR003660">
    <property type="entry name" value="HAMP_dom"/>
</dbReference>
<comment type="caution">
    <text evidence="5">The sequence shown here is derived from an EMBL/GenBank/DDBJ whole genome shotgun (WGS) entry which is preliminary data.</text>
</comment>
<dbReference type="Pfam" id="PF14827">
    <property type="entry name" value="dCache_3"/>
    <property type="match status" value="1"/>
</dbReference>
<sequence length="762" mass="85903">MLCTFLVFFTAVVIQVSTWLSSHKFNQQQLTERVLSAKQVLIEYLSAQEKLLVIAANVLTSDFGFIRAVATSDAETIKSVLQNHGKRIDADLMLLTDLSGSFISSSRAILSDSDLNEALIKSLINSPGKSFFVTINQHFYQLILLPVKAPHTIAYSVVGFEITSEDMDALKKLTGVDVSFYDEDKQLLISTIGIESFRQFQDNLNNQLTYQFMIPRPAYITEELLLPSTSVAPVGVLLTSSLAPLYAQYDEIIIHNFLLALLVAIIASLLSIFLAKSLTIPLTKLTKLAEKFAAGDYSSTIDLERSGIEARQLLSTFEMMGQRIKLREDKILYQAQYDILTGLYNIYTAKQKLPEYLASGRQKLLVAFSIRNFRQINDRLGPDIADDCLKALSARLKHTELIEIQMAARLDGVEFFSLLNLSEKLSHIHQVDNFLSSLEGDFNVAELMINLELNAGVVIYPDNGTDTTSLLRRTSIALDNARKSKQRIHFYKDGEDEAHLERLAITDALKNLFKKPDTEELFMVYQPKINLQDQSTKAEALIRWKHPDKGFISPELFVNLAEQAGLIIELTDWVIDSVFSQMAFWQNKGLIVPVSINVSAQDLMHKDFEKHLCELVERHQINQALVTLEITERDIMHHEHIVVAALKRLKSHGFHIAIDDYGIGQSSLSKLKDLPVDEIKLDKSFIMQLASSEKDKLIVRSTIQLAHQLGFYVVAEGVENEAGLQILSDFGCDEIQGYFISKPLSASTFYSWQEEYVEKNIS</sequence>
<feature type="domain" description="GGDEF" evidence="4">
    <location>
        <begin position="361"/>
        <end position="493"/>
    </location>
</feature>